<name>A0ABU7KR86_9ACTN</name>
<reference evidence="1 2" key="1">
    <citation type="submission" date="2023-07" db="EMBL/GenBank/DDBJ databases">
        <authorList>
            <person name="Girao M."/>
            <person name="Carvalho M.F."/>
        </authorList>
    </citation>
    <scope>NUCLEOTIDE SEQUENCE [LARGE SCALE GENOMIC DNA]</scope>
    <source>
        <strain evidence="1 2">66/93</strain>
    </source>
</reference>
<proteinExistence type="predicted"/>
<dbReference type="RefSeq" id="WP_330158877.1">
    <property type="nucleotide sequence ID" value="NZ_BAAAJA010000022.1"/>
</dbReference>
<gene>
    <name evidence="1" type="ORF">Q8A49_15030</name>
</gene>
<sequence length="292" mass="31679">MTTYDGWGRVPAYLRTRTQLAELEYPRVPGEVAAWVKTFDWRGKPDTLDLFDWREAAPSPASAAQLEAAQRSTVRECGECGARPDGRLWELSGGVRVCRPCLLVARLRRVQRDLAEQRRGYAREVAELLGAEPGPVVVYPRRIRPPRPEGAARTPAVCAVELDTWTDGRRSRVVLRVGGARNPHVPDGAVPLAEGAPAAAALLAGRTPVVWNEEAADELAAIGEHLGRAGQDVPGRGRMWSARWTATVWRGDLDVSTRALGAVVDPGTPDRLALLLRRIAATADEPVPASTA</sequence>
<dbReference type="Proteomes" id="UP001348641">
    <property type="component" value="Unassembled WGS sequence"/>
</dbReference>
<evidence type="ECO:0000313" key="2">
    <source>
        <dbReference type="Proteomes" id="UP001348641"/>
    </source>
</evidence>
<accession>A0ABU7KR86</accession>
<comment type="caution">
    <text evidence="1">The sequence shown here is derived from an EMBL/GenBank/DDBJ whole genome shotgun (WGS) entry which is preliminary data.</text>
</comment>
<protein>
    <submittedName>
        <fullName evidence="1">Uncharacterized protein</fullName>
    </submittedName>
</protein>
<dbReference type="EMBL" id="JAUUCC010000034">
    <property type="protein sequence ID" value="MEE2051813.1"/>
    <property type="molecule type" value="Genomic_DNA"/>
</dbReference>
<evidence type="ECO:0000313" key="1">
    <source>
        <dbReference type="EMBL" id="MEE2051813.1"/>
    </source>
</evidence>
<organism evidence="1 2">
    <name type="scientific">Nocardiopsis tropica</name>
    <dbReference type="NCBI Taxonomy" id="109330"/>
    <lineage>
        <taxon>Bacteria</taxon>
        <taxon>Bacillati</taxon>
        <taxon>Actinomycetota</taxon>
        <taxon>Actinomycetes</taxon>
        <taxon>Streptosporangiales</taxon>
        <taxon>Nocardiopsidaceae</taxon>
        <taxon>Nocardiopsis</taxon>
    </lineage>
</organism>